<name>A0A5J4PLF0_9EUKA</name>
<proteinExistence type="predicted"/>
<dbReference type="AlphaFoldDB" id="A0A5J4PLF0"/>
<reference evidence="1 2" key="1">
    <citation type="submission" date="2019-03" db="EMBL/GenBank/DDBJ databases">
        <title>Single cell metagenomics reveals metabolic interactions within the superorganism composed of flagellate Streblomastix strix and complex community of Bacteroidetes bacteria on its surface.</title>
        <authorList>
            <person name="Treitli S.C."/>
            <person name="Kolisko M."/>
            <person name="Husnik F."/>
            <person name="Keeling P."/>
            <person name="Hampl V."/>
        </authorList>
    </citation>
    <scope>NUCLEOTIDE SEQUENCE [LARGE SCALE GENOMIC DNA]</scope>
    <source>
        <strain evidence="1">ST1C</strain>
    </source>
</reference>
<sequence length="54" mass="6200">TTELAKLGIPERDLATFTHHSLSQHYHSMRFSPPSASFPRELKNRTSRMMLMVG</sequence>
<accession>A0A5J4PLF0</accession>
<dbReference type="Proteomes" id="UP000324800">
    <property type="component" value="Unassembled WGS sequence"/>
</dbReference>
<protein>
    <submittedName>
        <fullName evidence="1">Uncharacterized protein</fullName>
    </submittedName>
</protein>
<gene>
    <name evidence="1" type="ORF">EZS28_056470</name>
</gene>
<evidence type="ECO:0000313" key="2">
    <source>
        <dbReference type="Proteomes" id="UP000324800"/>
    </source>
</evidence>
<comment type="caution">
    <text evidence="1">The sequence shown here is derived from an EMBL/GenBank/DDBJ whole genome shotgun (WGS) entry which is preliminary data.</text>
</comment>
<organism evidence="1 2">
    <name type="scientific">Streblomastix strix</name>
    <dbReference type="NCBI Taxonomy" id="222440"/>
    <lineage>
        <taxon>Eukaryota</taxon>
        <taxon>Metamonada</taxon>
        <taxon>Preaxostyla</taxon>
        <taxon>Oxymonadida</taxon>
        <taxon>Streblomastigidae</taxon>
        <taxon>Streblomastix</taxon>
    </lineage>
</organism>
<evidence type="ECO:0000313" key="1">
    <source>
        <dbReference type="EMBL" id="KAA6309630.1"/>
    </source>
</evidence>
<feature type="non-terminal residue" evidence="1">
    <location>
        <position position="1"/>
    </location>
</feature>
<dbReference type="EMBL" id="SNRW01050190">
    <property type="protein sequence ID" value="KAA6309630.1"/>
    <property type="molecule type" value="Genomic_DNA"/>
</dbReference>